<dbReference type="SUPFAM" id="SSF57667">
    <property type="entry name" value="beta-beta-alpha zinc fingers"/>
    <property type="match status" value="1"/>
</dbReference>
<dbReference type="InterPro" id="IPR022755">
    <property type="entry name" value="Znf_C2H2_jaz"/>
</dbReference>
<keyword evidence="7" id="KW-1185">Reference proteome</keyword>
<dbReference type="Pfam" id="PF12171">
    <property type="entry name" value="zf-C2H2_jaz"/>
    <property type="match status" value="1"/>
</dbReference>
<dbReference type="Gene3D" id="3.30.160.60">
    <property type="entry name" value="Classic Zinc Finger"/>
    <property type="match status" value="1"/>
</dbReference>
<dbReference type="AlphaFoldDB" id="A0A9W9WQR3"/>
<protein>
    <recommendedName>
        <fullName evidence="5">C2H2-type domain-containing protein</fullName>
    </recommendedName>
</protein>
<dbReference type="GeneID" id="81628375"/>
<comment type="caution">
    <text evidence="6">The sequence shown here is derived from an EMBL/GenBank/DDBJ whole genome shotgun (WGS) entry which is preliminary data.</text>
</comment>
<dbReference type="InterPro" id="IPR036236">
    <property type="entry name" value="Znf_C2H2_sf"/>
</dbReference>
<keyword evidence="1" id="KW-0479">Metal-binding</keyword>
<keyword evidence="3" id="KW-0862">Zinc</keyword>
<feature type="domain" description="C2H2-type" evidence="5">
    <location>
        <begin position="82"/>
        <end position="109"/>
    </location>
</feature>
<dbReference type="PROSITE" id="PS00028">
    <property type="entry name" value="ZINC_FINGER_C2H2_1"/>
    <property type="match status" value="1"/>
</dbReference>
<evidence type="ECO:0000256" key="4">
    <source>
        <dbReference type="PROSITE-ProRule" id="PRU00042"/>
    </source>
</evidence>
<organism evidence="6 7">
    <name type="scientific">Penicillium diatomitis</name>
    <dbReference type="NCBI Taxonomy" id="2819901"/>
    <lineage>
        <taxon>Eukaryota</taxon>
        <taxon>Fungi</taxon>
        <taxon>Dikarya</taxon>
        <taxon>Ascomycota</taxon>
        <taxon>Pezizomycotina</taxon>
        <taxon>Eurotiomycetes</taxon>
        <taxon>Eurotiomycetidae</taxon>
        <taxon>Eurotiales</taxon>
        <taxon>Aspergillaceae</taxon>
        <taxon>Penicillium</taxon>
    </lineage>
</organism>
<evidence type="ECO:0000313" key="7">
    <source>
        <dbReference type="Proteomes" id="UP001148312"/>
    </source>
</evidence>
<dbReference type="Proteomes" id="UP001148312">
    <property type="component" value="Unassembled WGS sequence"/>
</dbReference>
<dbReference type="GO" id="GO:0008270">
    <property type="term" value="F:zinc ion binding"/>
    <property type="evidence" value="ECO:0007669"/>
    <property type="project" value="UniProtKB-KW"/>
</dbReference>
<gene>
    <name evidence="6" type="ORF">N7539_008530</name>
</gene>
<name>A0A9W9WQR3_9EURO</name>
<evidence type="ECO:0000256" key="1">
    <source>
        <dbReference type="ARBA" id="ARBA00022723"/>
    </source>
</evidence>
<evidence type="ECO:0000259" key="5">
    <source>
        <dbReference type="PROSITE" id="PS50157"/>
    </source>
</evidence>
<evidence type="ECO:0000256" key="2">
    <source>
        <dbReference type="ARBA" id="ARBA00022771"/>
    </source>
</evidence>
<evidence type="ECO:0000256" key="3">
    <source>
        <dbReference type="ARBA" id="ARBA00022833"/>
    </source>
</evidence>
<sequence>MARGKLNSIICAYDTDHIISEQSLVFPTLELGSELSDSSSDYEVIYTPDSPLSTDSLSLSHLAHPNDISLQLEDAVERSSKVRCCECSKTFKSTGSLDQHRNSAAHAKPVYHCPTNLPGVTHASGFIQTFKTLSGLAQHLEAKACLGGASTLREVAAYIEGRLQQIGWKTRILLQDSQ</sequence>
<dbReference type="RefSeq" id="XP_056786507.1">
    <property type="nucleotide sequence ID" value="XM_056938125.1"/>
</dbReference>
<accession>A0A9W9WQR3</accession>
<dbReference type="InterPro" id="IPR013087">
    <property type="entry name" value="Znf_C2H2_type"/>
</dbReference>
<reference evidence="6" key="2">
    <citation type="journal article" date="2023" name="IMA Fungus">
        <title>Comparative genomic study of the Penicillium genus elucidates a diverse pangenome and 15 lateral gene transfer events.</title>
        <authorList>
            <person name="Petersen C."/>
            <person name="Sorensen T."/>
            <person name="Nielsen M.R."/>
            <person name="Sondergaard T.E."/>
            <person name="Sorensen J.L."/>
            <person name="Fitzpatrick D.A."/>
            <person name="Frisvad J.C."/>
            <person name="Nielsen K.L."/>
        </authorList>
    </citation>
    <scope>NUCLEOTIDE SEQUENCE</scope>
    <source>
        <strain evidence="6">IBT 30728</strain>
    </source>
</reference>
<dbReference type="PROSITE" id="PS50157">
    <property type="entry name" value="ZINC_FINGER_C2H2_2"/>
    <property type="match status" value="1"/>
</dbReference>
<reference evidence="6" key="1">
    <citation type="submission" date="2022-12" db="EMBL/GenBank/DDBJ databases">
        <authorList>
            <person name="Petersen C."/>
        </authorList>
    </citation>
    <scope>NUCLEOTIDE SEQUENCE</scope>
    <source>
        <strain evidence="6">IBT 30728</strain>
    </source>
</reference>
<keyword evidence="2 4" id="KW-0863">Zinc-finger</keyword>
<dbReference type="EMBL" id="JAPWDQ010000013">
    <property type="protein sequence ID" value="KAJ5471961.1"/>
    <property type="molecule type" value="Genomic_DNA"/>
</dbReference>
<proteinExistence type="predicted"/>
<evidence type="ECO:0000313" key="6">
    <source>
        <dbReference type="EMBL" id="KAJ5471961.1"/>
    </source>
</evidence>